<keyword evidence="3" id="KW-0378">Hydrolase</keyword>
<dbReference type="AlphaFoldDB" id="U5MU03"/>
<evidence type="ECO:0000256" key="4">
    <source>
        <dbReference type="ARBA" id="ARBA00022806"/>
    </source>
</evidence>
<dbReference type="GO" id="GO:0016787">
    <property type="term" value="F:hydrolase activity"/>
    <property type="evidence" value="ECO:0007669"/>
    <property type="project" value="UniProtKB-KW"/>
</dbReference>
<evidence type="ECO:0000256" key="6">
    <source>
        <dbReference type="ARBA" id="ARBA00023125"/>
    </source>
</evidence>
<evidence type="ECO:0000256" key="3">
    <source>
        <dbReference type="ARBA" id="ARBA00022801"/>
    </source>
</evidence>
<sequence length="259" mass="30522">MDVNELRELFEENFEQLKYEYGRSITLNMKEYAWQQVKLYYERLGNIAKKVKETEVKLILPEQVTPKGKKYTIEGSVNIIKEKDKITICDVKTNEAKDVQANKEYYKGQLNVYAHIWKKLKNSNIDDMAIIATAPPKELRNALNNNDKEEVEKQLKNWNPLVKVSLEQLDIDNQIRKFGEFVDNIQEGKFNSPSLKYLKTVQKGQRAPFGTAVCRHCDVRHSCDSYNQYINKIELDEEIKKDIAIEDEIEREQWMKSYE</sequence>
<dbReference type="GO" id="GO:0004386">
    <property type="term" value="F:helicase activity"/>
    <property type="evidence" value="ECO:0007669"/>
    <property type="project" value="UniProtKB-KW"/>
</dbReference>
<dbReference type="HOGENOM" id="CLU_089239_0_0_9"/>
<proteinExistence type="predicted"/>
<keyword evidence="10" id="KW-1185">Reference proteome</keyword>
<dbReference type="GeneID" id="55474617"/>
<keyword evidence="7" id="KW-0234">DNA repair</keyword>
<dbReference type="Proteomes" id="UP000017118">
    <property type="component" value="Chromosome"/>
</dbReference>
<dbReference type="Pfam" id="PF12705">
    <property type="entry name" value="PDDEXK_1"/>
    <property type="match status" value="1"/>
</dbReference>
<dbReference type="KEGG" id="csb:CLSA_c21670"/>
<dbReference type="GO" id="GO:0005524">
    <property type="term" value="F:ATP binding"/>
    <property type="evidence" value="ECO:0007669"/>
    <property type="project" value="UniProtKB-KW"/>
</dbReference>
<protein>
    <recommendedName>
        <fullName evidence="8">PD-(D/E)XK endonuclease-like domain-containing protein</fullName>
    </recommendedName>
</protein>
<evidence type="ECO:0000313" key="10">
    <source>
        <dbReference type="Proteomes" id="UP000017118"/>
    </source>
</evidence>
<evidence type="ECO:0000259" key="8">
    <source>
        <dbReference type="Pfam" id="PF12705"/>
    </source>
</evidence>
<gene>
    <name evidence="9" type="ORF">CLSA_c21670</name>
</gene>
<keyword evidence="4" id="KW-0347">Helicase</keyword>
<dbReference type="InterPro" id="IPR011604">
    <property type="entry name" value="PDDEXK-like_dom_sf"/>
</dbReference>
<accession>U5MU03</accession>
<reference evidence="9 10" key="1">
    <citation type="journal article" date="2013" name="Genome Announc.">
        <title>Complete Genome Sequence of the Solvent Producer Clostridium saccharobutylicum NCP262 (DSM 13864).</title>
        <authorList>
            <person name="Poehlein A."/>
            <person name="Hartwich K."/>
            <person name="Krabben P."/>
            <person name="Ehrenreich A."/>
            <person name="Liebl W."/>
            <person name="Durre P."/>
            <person name="Gottschalk G."/>
            <person name="Daniel R."/>
        </authorList>
    </citation>
    <scope>NUCLEOTIDE SEQUENCE [LARGE SCALE GENOMIC DNA]</scope>
    <source>
        <strain evidence="9">DSM 13864</strain>
    </source>
</reference>
<keyword evidence="6" id="KW-0238">DNA-binding</keyword>
<evidence type="ECO:0000256" key="1">
    <source>
        <dbReference type="ARBA" id="ARBA00022741"/>
    </source>
</evidence>
<evidence type="ECO:0000256" key="5">
    <source>
        <dbReference type="ARBA" id="ARBA00022840"/>
    </source>
</evidence>
<keyword evidence="2" id="KW-0227">DNA damage</keyword>
<name>U5MU03_CLOSA</name>
<evidence type="ECO:0000256" key="7">
    <source>
        <dbReference type="ARBA" id="ARBA00023204"/>
    </source>
</evidence>
<keyword evidence="5" id="KW-0067">ATP-binding</keyword>
<dbReference type="EMBL" id="CP006721">
    <property type="protein sequence ID" value="AGX43146.1"/>
    <property type="molecule type" value="Genomic_DNA"/>
</dbReference>
<dbReference type="RefSeq" id="WP_022746301.1">
    <property type="nucleotide sequence ID" value="NC_022571.1"/>
</dbReference>
<dbReference type="OrthoDB" id="2987292at2"/>
<organism evidence="9 10">
    <name type="scientific">Clostridium saccharobutylicum DSM 13864</name>
    <dbReference type="NCBI Taxonomy" id="1345695"/>
    <lineage>
        <taxon>Bacteria</taxon>
        <taxon>Bacillati</taxon>
        <taxon>Bacillota</taxon>
        <taxon>Clostridia</taxon>
        <taxon>Eubacteriales</taxon>
        <taxon>Clostridiaceae</taxon>
        <taxon>Clostridium</taxon>
    </lineage>
</organism>
<feature type="domain" description="PD-(D/E)XK endonuclease-like" evidence="8">
    <location>
        <begin position="4"/>
        <end position="224"/>
    </location>
</feature>
<dbReference type="GO" id="GO:0006281">
    <property type="term" value="P:DNA repair"/>
    <property type="evidence" value="ECO:0007669"/>
    <property type="project" value="UniProtKB-KW"/>
</dbReference>
<dbReference type="GO" id="GO:0003677">
    <property type="term" value="F:DNA binding"/>
    <property type="evidence" value="ECO:0007669"/>
    <property type="project" value="UniProtKB-KW"/>
</dbReference>
<dbReference type="eggNOG" id="COG1074">
    <property type="taxonomic scope" value="Bacteria"/>
</dbReference>
<dbReference type="InterPro" id="IPR038726">
    <property type="entry name" value="PDDEXK_AddAB-type"/>
</dbReference>
<dbReference type="Gene3D" id="3.90.320.10">
    <property type="match status" value="1"/>
</dbReference>
<dbReference type="PATRIC" id="fig|1345695.10.peg.3186"/>
<keyword evidence="1" id="KW-0547">Nucleotide-binding</keyword>
<evidence type="ECO:0000256" key="2">
    <source>
        <dbReference type="ARBA" id="ARBA00022763"/>
    </source>
</evidence>
<evidence type="ECO:0000313" key="9">
    <source>
        <dbReference type="EMBL" id="AGX43146.1"/>
    </source>
</evidence>